<reference evidence="4" key="1">
    <citation type="submission" date="2020-01" db="EMBL/GenBank/DDBJ databases">
        <title>Genome sequence of Kobresia littledalei, the first chromosome-level genome in the family Cyperaceae.</title>
        <authorList>
            <person name="Qu G."/>
        </authorList>
    </citation>
    <scope>NUCLEOTIDE SEQUENCE</scope>
    <source>
        <strain evidence="4">C.B.Clarke</strain>
        <tissue evidence="4">Leaf</tissue>
    </source>
</reference>
<gene>
    <name evidence="4" type="ORF">FCM35_KLT09882</name>
</gene>
<protein>
    <submittedName>
        <fullName evidence="4">Uncharacterized protein</fullName>
    </submittedName>
</protein>
<organism evidence="4 5">
    <name type="scientific">Carex littledalei</name>
    <dbReference type="NCBI Taxonomy" id="544730"/>
    <lineage>
        <taxon>Eukaryota</taxon>
        <taxon>Viridiplantae</taxon>
        <taxon>Streptophyta</taxon>
        <taxon>Embryophyta</taxon>
        <taxon>Tracheophyta</taxon>
        <taxon>Spermatophyta</taxon>
        <taxon>Magnoliopsida</taxon>
        <taxon>Liliopsida</taxon>
        <taxon>Poales</taxon>
        <taxon>Cyperaceae</taxon>
        <taxon>Cyperoideae</taxon>
        <taxon>Cariceae</taxon>
        <taxon>Carex</taxon>
        <taxon>Carex subgen. Euthyceras</taxon>
    </lineage>
</organism>
<dbReference type="Pfam" id="PF06075">
    <property type="entry name" value="DUF936"/>
    <property type="match status" value="1"/>
</dbReference>
<comment type="caution">
    <text evidence="4">The sequence shown here is derived from an EMBL/GenBank/DDBJ whole genome shotgun (WGS) entry which is preliminary data.</text>
</comment>
<dbReference type="PANTHER" id="PTHR31928">
    <property type="entry name" value="EXPRESSED PROTEIN"/>
    <property type="match status" value="1"/>
</dbReference>
<feature type="compositionally biased region" description="Low complexity" evidence="1">
    <location>
        <begin position="328"/>
        <end position="339"/>
    </location>
</feature>
<proteinExistence type="predicted"/>
<sequence>MASLNPGILLKLLQHINTDTKVAGEHRSSLLQVISIVPALAGGDPFGAHQGFYLKVSDSSHATYVSLPAEHNDLIQSNKLQLGQFIHVDRLEGATPVPVVRGVRPVPGKHACIGTPEDLVATNSLGLGLASNKKGKGSLTKSSSFTKGDARGIIKKKSVGNAKDDLAVPSSPTSVYSLPATFGKFSKAVKQHVTKGKSRDDGSCLASKGPIMSGRKSLSGEIPGFRAIPGFGSEQKSLRKSWEGGNVEARSKGKAGLDLKPVKVNKTSEIGKTTTPRRKLPLDDKSTTPVPKKEDARTPNSTKKSTSTTTAPSDETPIKKQSNVVKRSSILSNSPNSNANNLVKVELSNKRLTDRSIPWASLPPSLAKLGKEMIRYRDAAQTAAIEAVQDASAAESLIRCLSTYADVNTTAKEEDPQPAVEQFLSLHSSLCHASRVAESHAATSAATTDSDCPAPPPEEILKIFTDRRHLSAAWVSAALSSDLSPFSLYSLSSPSVTPPLAVVLNDGSKSKPSPQSKSKAKVKGKITYAEATAAPVPVPEWQRGVGAQEKVDLAKSMGAEAQKWFLDFIERFLDADVAVQGISDRERAAAMLPQLKQVDNWLGEMEVEAEAEVSETIERLRRKIYDYLLAHVE</sequence>
<feature type="domain" description="DUF6857" evidence="3">
    <location>
        <begin position="347"/>
        <end position="633"/>
    </location>
</feature>
<feature type="compositionally biased region" description="Low complexity" evidence="1">
    <location>
        <begin position="301"/>
        <end position="310"/>
    </location>
</feature>
<feature type="compositionally biased region" description="Polar residues" evidence="1">
    <location>
        <begin position="265"/>
        <end position="274"/>
    </location>
</feature>
<feature type="region of interest" description="Disordered" evidence="1">
    <location>
        <begin position="193"/>
        <end position="339"/>
    </location>
</feature>
<dbReference type="Pfam" id="PF21647">
    <property type="entry name" value="DUF6857"/>
    <property type="match status" value="1"/>
</dbReference>
<feature type="compositionally biased region" description="Basic and acidic residues" evidence="1">
    <location>
        <begin position="249"/>
        <end position="261"/>
    </location>
</feature>
<feature type="domain" description="DUF936" evidence="2">
    <location>
        <begin position="4"/>
        <end position="121"/>
    </location>
</feature>
<dbReference type="PANTHER" id="PTHR31928:SF4">
    <property type="entry name" value="OS08G0541500 PROTEIN"/>
    <property type="match status" value="1"/>
</dbReference>
<keyword evidence="5" id="KW-1185">Reference proteome</keyword>
<dbReference type="OrthoDB" id="1908057at2759"/>
<accession>A0A833VYK3</accession>
<evidence type="ECO:0000259" key="2">
    <source>
        <dbReference type="Pfam" id="PF06075"/>
    </source>
</evidence>
<dbReference type="AlphaFoldDB" id="A0A833VYK3"/>
<feature type="compositionally biased region" description="Basic and acidic residues" evidence="1">
    <location>
        <begin position="280"/>
        <end position="297"/>
    </location>
</feature>
<dbReference type="InterPro" id="IPR049172">
    <property type="entry name" value="DUF6857_pln"/>
</dbReference>
<evidence type="ECO:0000313" key="4">
    <source>
        <dbReference type="EMBL" id="KAF3341038.1"/>
    </source>
</evidence>
<dbReference type="EMBL" id="SWLB01000002">
    <property type="protein sequence ID" value="KAF3341038.1"/>
    <property type="molecule type" value="Genomic_DNA"/>
</dbReference>
<dbReference type="InterPro" id="IPR010341">
    <property type="entry name" value="DUF936_pln"/>
</dbReference>
<dbReference type="Proteomes" id="UP000623129">
    <property type="component" value="Unassembled WGS sequence"/>
</dbReference>
<evidence type="ECO:0000256" key="1">
    <source>
        <dbReference type="SAM" id="MobiDB-lite"/>
    </source>
</evidence>
<dbReference type="InterPro" id="IPR048297">
    <property type="entry name" value="DUF936_dom_pln"/>
</dbReference>
<evidence type="ECO:0000259" key="3">
    <source>
        <dbReference type="Pfam" id="PF21647"/>
    </source>
</evidence>
<evidence type="ECO:0000313" key="5">
    <source>
        <dbReference type="Proteomes" id="UP000623129"/>
    </source>
</evidence>
<name>A0A833VYK3_9POAL</name>